<dbReference type="RefSeq" id="XP_041189240.1">
    <property type="nucleotide sequence ID" value="XM_041331517.1"/>
</dbReference>
<dbReference type="Proteomes" id="UP000807769">
    <property type="component" value="Unassembled WGS sequence"/>
</dbReference>
<dbReference type="OrthoDB" id="674604at2759"/>
<dbReference type="EMBL" id="JABBWG010000034">
    <property type="protein sequence ID" value="KAG1809414.1"/>
    <property type="molecule type" value="Genomic_DNA"/>
</dbReference>
<sequence>TWVKLSEVTVKGAQYNSPECYPHPECLQGTQVDLLKHINGFLDDPEKNQLIWLHGMAGIGKSAVVFTVAERMRGLKVIEEMNVEKRLAGTFFFLCKKIECHTAGYFFAMLVYQLATNFPSIQKDVNRVICDDPALLDPSTPLCDQMGAFFLKPLWWLQIRLHRCPPLLFVVDALDECTSGT</sequence>
<name>A0A9P7E233_9AGAM</name>
<keyword evidence="4" id="KW-1185">Reference proteome</keyword>
<evidence type="ECO:0000256" key="1">
    <source>
        <dbReference type="ARBA" id="ARBA00022737"/>
    </source>
</evidence>
<organism evidence="3 4">
    <name type="scientific">Suillus subaureus</name>
    <dbReference type="NCBI Taxonomy" id="48587"/>
    <lineage>
        <taxon>Eukaryota</taxon>
        <taxon>Fungi</taxon>
        <taxon>Dikarya</taxon>
        <taxon>Basidiomycota</taxon>
        <taxon>Agaricomycotina</taxon>
        <taxon>Agaricomycetes</taxon>
        <taxon>Agaricomycetidae</taxon>
        <taxon>Boletales</taxon>
        <taxon>Suillineae</taxon>
        <taxon>Suillaceae</taxon>
        <taxon>Suillus</taxon>
    </lineage>
</organism>
<dbReference type="Pfam" id="PF24883">
    <property type="entry name" value="NPHP3_N"/>
    <property type="match status" value="1"/>
</dbReference>
<dbReference type="InterPro" id="IPR056884">
    <property type="entry name" value="NPHP3-like_N"/>
</dbReference>
<gene>
    <name evidence="3" type="ORF">BJ212DRAFT_1279709</name>
</gene>
<evidence type="ECO:0000259" key="2">
    <source>
        <dbReference type="Pfam" id="PF24883"/>
    </source>
</evidence>
<feature type="non-terminal residue" evidence="3">
    <location>
        <position position="1"/>
    </location>
</feature>
<proteinExistence type="predicted"/>
<reference evidence="3" key="1">
    <citation type="journal article" date="2020" name="New Phytol.">
        <title>Comparative genomics reveals dynamic genome evolution in host specialist ectomycorrhizal fungi.</title>
        <authorList>
            <person name="Lofgren L.A."/>
            <person name="Nguyen N.H."/>
            <person name="Vilgalys R."/>
            <person name="Ruytinx J."/>
            <person name="Liao H.L."/>
            <person name="Branco S."/>
            <person name="Kuo A."/>
            <person name="LaButti K."/>
            <person name="Lipzen A."/>
            <person name="Andreopoulos W."/>
            <person name="Pangilinan J."/>
            <person name="Riley R."/>
            <person name="Hundley H."/>
            <person name="Na H."/>
            <person name="Barry K."/>
            <person name="Grigoriev I.V."/>
            <person name="Stajich J.E."/>
            <person name="Kennedy P.G."/>
        </authorList>
    </citation>
    <scope>NUCLEOTIDE SEQUENCE</scope>
    <source>
        <strain evidence="3">MN1</strain>
    </source>
</reference>
<comment type="caution">
    <text evidence="3">The sequence shown here is derived from an EMBL/GenBank/DDBJ whole genome shotgun (WGS) entry which is preliminary data.</text>
</comment>
<protein>
    <recommendedName>
        <fullName evidence="2">Nephrocystin 3-like N-terminal domain-containing protein</fullName>
    </recommendedName>
</protein>
<accession>A0A9P7E233</accession>
<keyword evidence="1" id="KW-0677">Repeat</keyword>
<dbReference type="AlphaFoldDB" id="A0A9P7E233"/>
<dbReference type="SUPFAM" id="SSF52540">
    <property type="entry name" value="P-loop containing nucleoside triphosphate hydrolases"/>
    <property type="match status" value="1"/>
</dbReference>
<evidence type="ECO:0000313" key="3">
    <source>
        <dbReference type="EMBL" id="KAG1809414.1"/>
    </source>
</evidence>
<dbReference type="InterPro" id="IPR027417">
    <property type="entry name" value="P-loop_NTPase"/>
</dbReference>
<dbReference type="GeneID" id="64625534"/>
<feature type="domain" description="Nephrocystin 3-like N-terminal" evidence="2">
    <location>
        <begin position="38"/>
        <end position="179"/>
    </location>
</feature>
<dbReference type="Gene3D" id="3.40.50.300">
    <property type="entry name" value="P-loop containing nucleotide triphosphate hydrolases"/>
    <property type="match status" value="1"/>
</dbReference>
<evidence type="ECO:0000313" key="4">
    <source>
        <dbReference type="Proteomes" id="UP000807769"/>
    </source>
</evidence>